<gene>
    <name evidence="1" type="ORF">S01H4_13331</name>
</gene>
<sequence length="76" mass="8783">MERLNKKELTELQNLNTEFTKFKITLGDLEIQKSSIISEIAAIKIKFAQNEKKLIDKYGEDSVINIQTGEVQQKKK</sequence>
<comment type="caution">
    <text evidence="1">The sequence shown here is derived from an EMBL/GenBank/DDBJ whole genome shotgun (WGS) entry which is preliminary data.</text>
</comment>
<organism evidence="1">
    <name type="scientific">marine sediment metagenome</name>
    <dbReference type="NCBI Taxonomy" id="412755"/>
    <lineage>
        <taxon>unclassified sequences</taxon>
        <taxon>metagenomes</taxon>
        <taxon>ecological metagenomes</taxon>
    </lineage>
</organism>
<dbReference type="EMBL" id="BART01005876">
    <property type="protein sequence ID" value="GAG54743.1"/>
    <property type="molecule type" value="Genomic_DNA"/>
</dbReference>
<reference evidence="1" key="1">
    <citation type="journal article" date="2014" name="Front. Microbiol.">
        <title>High frequency of phylogenetically diverse reductive dehalogenase-homologous genes in deep subseafloor sedimentary metagenomes.</title>
        <authorList>
            <person name="Kawai M."/>
            <person name="Futagami T."/>
            <person name="Toyoda A."/>
            <person name="Takaki Y."/>
            <person name="Nishi S."/>
            <person name="Hori S."/>
            <person name="Arai W."/>
            <person name="Tsubouchi T."/>
            <person name="Morono Y."/>
            <person name="Uchiyama I."/>
            <person name="Ito T."/>
            <person name="Fujiyama A."/>
            <person name="Inagaki F."/>
            <person name="Takami H."/>
        </authorList>
    </citation>
    <scope>NUCLEOTIDE SEQUENCE</scope>
    <source>
        <strain evidence="1">Expedition CK06-06</strain>
    </source>
</reference>
<accession>X0Z2P4</accession>
<name>X0Z2P4_9ZZZZ</name>
<proteinExistence type="predicted"/>
<protein>
    <submittedName>
        <fullName evidence="1">Uncharacterized protein</fullName>
    </submittedName>
</protein>
<evidence type="ECO:0000313" key="1">
    <source>
        <dbReference type="EMBL" id="GAG54743.1"/>
    </source>
</evidence>
<dbReference type="AlphaFoldDB" id="X0Z2P4"/>